<evidence type="ECO:0000313" key="7">
    <source>
        <dbReference type="Proteomes" id="UP001497525"/>
    </source>
</evidence>
<dbReference type="InterPro" id="IPR039670">
    <property type="entry name" value="NPC2-like"/>
</dbReference>
<dbReference type="InterPro" id="IPR014756">
    <property type="entry name" value="Ig_E-set"/>
</dbReference>
<sequence length="186" mass="20577">MTGLITFIVLLLPMVLGAPSKYKDCGSTKGRLIDIDVEPCETSPCTFYKGESARMKLKFHVGSTKGRLIDIDVEPCETSPCTFYKGESARMKLKFHVDEEIADGKVKVYGVFGGIPIPFPLDDDKVCNMVEPSCPLTPSEPEYTYLLKLPVKKIYPSVRVNAKWTLEDKAGNVVLCALIPLQIASR</sequence>
<name>A0AAV2SZM9_CALDB</name>
<keyword evidence="4" id="KW-0732">Signal</keyword>
<comment type="caution">
    <text evidence="6">The sequence shown here is derived from an EMBL/GenBank/DDBJ whole genome shotgun (WGS) entry which is preliminary data.</text>
</comment>
<organism evidence="6 7">
    <name type="scientific">Calicophoron daubneyi</name>
    <name type="common">Rumen fluke</name>
    <name type="synonym">Paramphistomum daubneyi</name>
    <dbReference type="NCBI Taxonomy" id="300641"/>
    <lineage>
        <taxon>Eukaryota</taxon>
        <taxon>Metazoa</taxon>
        <taxon>Spiralia</taxon>
        <taxon>Lophotrochozoa</taxon>
        <taxon>Platyhelminthes</taxon>
        <taxon>Trematoda</taxon>
        <taxon>Digenea</taxon>
        <taxon>Plagiorchiida</taxon>
        <taxon>Pronocephalata</taxon>
        <taxon>Paramphistomoidea</taxon>
        <taxon>Paramphistomidae</taxon>
        <taxon>Calicophoron</taxon>
    </lineage>
</organism>
<dbReference type="GO" id="GO:0005576">
    <property type="term" value="C:extracellular region"/>
    <property type="evidence" value="ECO:0007669"/>
    <property type="project" value="UniProtKB-SubCell"/>
</dbReference>
<dbReference type="PANTHER" id="PTHR11306">
    <property type="entry name" value="NIEMANN PICK TYPE C2 PROTEIN NPC2-RELATED"/>
    <property type="match status" value="1"/>
</dbReference>
<dbReference type="FunFam" id="2.60.40.770:FF:000001">
    <property type="entry name" value="NPC intracellular cholesterol transporter 2"/>
    <property type="match status" value="1"/>
</dbReference>
<feature type="chain" id="PRO_5043315403" description="MD-2-related lipid-recognition domain-containing protein" evidence="4">
    <location>
        <begin position="18"/>
        <end position="186"/>
    </location>
</feature>
<feature type="signal peptide" evidence="4">
    <location>
        <begin position="1"/>
        <end position="17"/>
    </location>
</feature>
<dbReference type="PANTHER" id="PTHR11306:SF68">
    <property type="entry name" value="NPC INTRACELLULAR CHOLESTEROL TRANSPORTER 2"/>
    <property type="match status" value="1"/>
</dbReference>
<evidence type="ECO:0000313" key="6">
    <source>
        <dbReference type="EMBL" id="CAL5129906.1"/>
    </source>
</evidence>
<dbReference type="Pfam" id="PF02221">
    <property type="entry name" value="E1_DerP2_DerF2"/>
    <property type="match status" value="1"/>
</dbReference>
<dbReference type="SUPFAM" id="SSF81296">
    <property type="entry name" value="E set domains"/>
    <property type="match status" value="2"/>
</dbReference>
<dbReference type="GO" id="GO:0032934">
    <property type="term" value="F:sterol binding"/>
    <property type="evidence" value="ECO:0007669"/>
    <property type="project" value="InterPro"/>
</dbReference>
<dbReference type="InterPro" id="IPR003172">
    <property type="entry name" value="ML_dom"/>
</dbReference>
<dbReference type="Proteomes" id="UP001497525">
    <property type="component" value="Unassembled WGS sequence"/>
</dbReference>
<reference evidence="6" key="1">
    <citation type="submission" date="2024-06" db="EMBL/GenBank/DDBJ databases">
        <authorList>
            <person name="Liu X."/>
            <person name="Lenzi L."/>
            <person name="Haldenby T S."/>
            <person name="Uol C."/>
        </authorList>
    </citation>
    <scope>NUCLEOTIDE SEQUENCE</scope>
</reference>
<evidence type="ECO:0000259" key="5">
    <source>
        <dbReference type="SMART" id="SM00737"/>
    </source>
</evidence>
<keyword evidence="3" id="KW-0964">Secreted</keyword>
<gene>
    <name evidence="6" type="ORF">CDAUBV1_LOCUS1363</name>
</gene>
<comment type="subcellular location">
    <subcellularLocation>
        <location evidence="1">Secreted</location>
    </subcellularLocation>
</comment>
<evidence type="ECO:0000256" key="2">
    <source>
        <dbReference type="ARBA" id="ARBA00006370"/>
    </source>
</evidence>
<protein>
    <recommendedName>
        <fullName evidence="5">MD-2-related lipid-recognition domain-containing protein</fullName>
    </recommendedName>
</protein>
<dbReference type="EMBL" id="CAXLJL010000056">
    <property type="protein sequence ID" value="CAL5129906.1"/>
    <property type="molecule type" value="Genomic_DNA"/>
</dbReference>
<dbReference type="GO" id="GO:0015918">
    <property type="term" value="P:sterol transport"/>
    <property type="evidence" value="ECO:0007669"/>
    <property type="project" value="InterPro"/>
</dbReference>
<accession>A0AAV2SZM9</accession>
<proteinExistence type="inferred from homology"/>
<dbReference type="AlphaFoldDB" id="A0AAV2SZM9"/>
<evidence type="ECO:0000256" key="1">
    <source>
        <dbReference type="ARBA" id="ARBA00004613"/>
    </source>
</evidence>
<comment type="similarity">
    <text evidence="2">Belongs to the NPC2 family.</text>
</comment>
<evidence type="ECO:0000256" key="3">
    <source>
        <dbReference type="ARBA" id="ARBA00022525"/>
    </source>
</evidence>
<feature type="domain" description="MD-2-related lipid-recognition" evidence="5">
    <location>
        <begin position="42"/>
        <end position="181"/>
    </location>
</feature>
<evidence type="ECO:0000256" key="4">
    <source>
        <dbReference type="SAM" id="SignalP"/>
    </source>
</evidence>
<dbReference type="Gene3D" id="2.60.40.770">
    <property type="match status" value="2"/>
</dbReference>
<dbReference type="SMART" id="SM00737">
    <property type="entry name" value="ML"/>
    <property type="match status" value="1"/>
</dbReference>